<name>A0ABV6HUP1_9PAST</name>
<sequence>MTTKKEVRNQKVLNVNDVLQRSSLSALIDRHNQLQQFYQDIEKIIPAQFQGKIRVATLTENHILFHVANGMIYQSLCFQQTQLLAKIQQHYPKIQSIEFKVIPSV</sequence>
<dbReference type="Proteomes" id="UP001589769">
    <property type="component" value="Unassembled WGS sequence"/>
</dbReference>
<evidence type="ECO:0000313" key="1">
    <source>
        <dbReference type="EMBL" id="MFC0322599.1"/>
    </source>
</evidence>
<dbReference type="Pfam" id="PF05258">
    <property type="entry name" value="DciA"/>
    <property type="match status" value="1"/>
</dbReference>
<evidence type="ECO:0000313" key="2">
    <source>
        <dbReference type="Proteomes" id="UP001589769"/>
    </source>
</evidence>
<dbReference type="EMBL" id="JBHLWA010000013">
    <property type="protein sequence ID" value="MFC0322599.1"/>
    <property type="molecule type" value="Genomic_DNA"/>
</dbReference>
<proteinExistence type="predicted"/>
<comment type="caution">
    <text evidence="1">The sequence shown here is derived from an EMBL/GenBank/DDBJ whole genome shotgun (WGS) entry which is preliminary data.</text>
</comment>
<protein>
    <submittedName>
        <fullName evidence="1">DciA family protein</fullName>
    </submittedName>
</protein>
<dbReference type="InterPro" id="IPR007922">
    <property type="entry name" value="DciA-like"/>
</dbReference>
<gene>
    <name evidence="1" type="ORF">ACFFHT_03335</name>
</gene>
<accession>A0ABV6HUP1</accession>
<keyword evidence="2" id="KW-1185">Reference proteome</keyword>
<reference evidence="1 2" key="1">
    <citation type="submission" date="2024-09" db="EMBL/GenBank/DDBJ databases">
        <authorList>
            <person name="Sun Q."/>
            <person name="Mori K."/>
        </authorList>
    </citation>
    <scope>NUCLEOTIDE SEQUENCE [LARGE SCALE GENOMIC DNA]</scope>
    <source>
        <strain evidence="1 2">CCM 7538</strain>
    </source>
</reference>
<organism evidence="1 2">
    <name type="scientific">Gallibacterium melopsittaci</name>
    <dbReference type="NCBI Taxonomy" id="516063"/>
    <lineage>
        <taxon>Bacteria</taxon>
        <taxon>Pseudomonadati</taxon>
        <taxon>Pseudomonadota</taxon>
        <taxon>Gammaproteobacteria</taxon>
        <taxon>Pasteurellales</taxon>
        <taxon>Pasteurellaceae</taxon>
        <taxon>Gallibacterium</taxon>
    </lineage>
</organism>
<dbReference type="RefSeq" id="WP_382373467.1">
    <property type="nucleotide sequence ID" value="NZ_JBHLWA010000013.1"/>
</dbReference>